<comment type="caution">
    <text evidence="1">The sequence shown here is derived from an EMBL/GenBank/DDBJ whole genome shotgun (WGS) entry which is preliminary data.</text>
</comment>
<name>A0ABP6Y104_9ACTN</name>
<accession>A0ABP6Y104</accession>
<evidence type="ECO:0000313" key="1">
    <source>
        <dbReference type="EMBL" id="GAA3575584.1"/>
    </source>
</evidence>
<gene>
    <name evidence="1" type="ORF">GCM10022197_35780</name>
</gene>
<evidence type="ECO:0000313" key="2">
    <source>
        <dbReference type="Proteomes" id="UP001500767"/>
    </source>
</evidence>
<organism evidence="1 2">
    <name type="scientific">Microlunatus spumicola</name>
    <dbReference type="NCBI Taxonomy" id="81499"/>
    <lineage>
        <taxon>Bacteria</taxon>
        <taxon>Bacillati</taxon>
        <taxon>Actinomycetota</taxon>
        <taxon>Actinomycetes</taxon>
        <taxon>Propionibacteriales</taxon>
        <taxon>Propionibacteriaceae</taxon>
        <taxon>Microlunatus</taxon>
    </lineage>
</organism>
<reference evidence="2" key="1">
    <citation type="journal article" date="2019" name="Int. J. Syst. Evol. Microbiol.">
        <title>The Global Catalogue of Microorganisms (GCM) 10K type strain sequencing project: providing services to taxonomists for standard genome sequencing and annotation.</title>
        <authorList>
            <consortium name="The Broad Institute Genomics Platform"/>
            <consortium name="The Broad Institute Genome Sequencing Center for Infectious Disease"/>
            <person name="Wu L."/>
            <person name="Ma J."/>
        </authorList>
    </citation>
    <scope>NUCLEOTIDE SEQUENCE [LARGE SCALE GENOMIC DNA]</scope>
    <source>
        <strain evidence="2">JCM 16540</strain>
    </source>
</reference>
<protein>
    <recommendedName>
        <fullName evidence="3">DUF4878 domain-containing protein</fullName>
    </recommendedName>
</protein>
<dbReference type="EMBL" id="BAAAYR010000005">
    <property type="protein sequence ID" value="GAA3575584.1"/>
    <property type="molecule type" value="Genomic_DNA"/>
</dbReference>
<dbReference type="Proteomes" id="UP001500767">
    <property type="component" value="Unassembled WGS sequence"/>
</dbReference>
<sequence length="310" mass="32709">MLWLFVGVVTLAVVGSVVGFVAARAGAGTPDDAARGYLQALADADAGRALSFTSAPPVDRTLLTDAVLADSRGRAPLTDVRVTAAPGADDAVDVQYRLGDQPVADHYTLSRVAGAWKLDRVSVPVDFLPDFDSRLPVLVNGTEVHDQGSEAFPVSYAVTTGREDVDWGPTSTTTVDLAAGLSNLDLDVRLTPAGRKAFVAGAKKAVAACTSQRQLAPDGCPFGFRQPTRGPRIPSSTVRWKVKGDPWSRLSEPEVDVVTDPGTARASVAMTFTCLCRFSTGQACRPQDVTNPVAFVGDVTREPLEVRLAS</sequence>
<proteinExistence type="predicted"/>
<evidence type="ECO:0008006" key="3">
    <source>
        <dbReference type="Google" id="ProtNLM"/>
    </source>
</evidence>
<keyword evidence="2" id="KW-1185">Reference proteome</keyword>